<protein>
    <recommendedName>
        <fullName evidence="1">PX domain-containing protein</fullName>
    </recommendedName>
</protein>
<dbReference type="InterPro" id="IPR001683">
    <property type="entry name" value="PX_dom"/>
</dbReference>
<dbReference type="CDD" id="cd06093">
    <property type="entry name" value="PX_domain"/>
    <property type="match status" value="1"/>
</dbReference>
<gene>
    <name evidence="2" type="ORF">SPRG_07922</name>
</gene>
<dbReference type="PROSITE" id="PS50195">
    <property type="entry name" value="PX"/>
    <property type="match status" value="1"/>
</dbReference>
<dbReference type="GO" id="GO:0035091">
    <property type="term" value="F:phosphatidylinositol binding"/>
    <property type="evidence" value="ECO:0007669"/>
    <property type="project" value="InterPro"/>
</dbReference>
<feature type="domain" description="PX" evidence="1">
    <location>
        <begin position="1"/>
        <end position="131"/>
    </location>
</feature>
<name>A0A067CBF9_SAPPC</name>
<dbReference type="VEuPathDB" id="FungiDB:SPRG_07922"/>
<dbReference type="InterPro" id="IPR036871">
    <property type="entry name" value="PX_dom_sf"/>
</dbReference>
<organism evidence="2 3">
    <name type="scientific">Saprolegnia parasitica (strain CBS 223.65)</name>
    <dbReference type="NCBI Taxonomy" id="695850"/>
    <lineage>
        <taxon>Eukaryota</taxon>
        <taxon>Sar</taxon>
        <taxon>Stramenopiles</taxon>
        <taxon>Oomycota</taxon>
        <taxon>Saprolegniomycetes</taxon>
        <taxon>Saprolegniales</taxon>
        <taxon>Saprolegniaceae</taxon>
        <taxon>Saprolegnia</taxon>
    </lineage>
</organism>
<reference evidence="2 3" key="1">
    <citation type="journal article" date="2013" name="PLoS Genet.">
        <title>Distinctive expansion of potential virulence genes in the genome of the oomycete fish pathogen Saprolegnia parasitica.</title>
        <authorList>
            <person name="Jiang R.H."/>
            <person name="de Bruijn I."/>
            <person name="Haas B.J."/>
            <person name="Belmonte R."/>
            <person name="Lobach L."/>
            <person name="Christie J."/>
            <person name="van den Ackerveken G."/>
            <person name="Bottin A."/>
            <person name="Bulone V."/>
            <person name="Diaz-Moreno S.M."/>
            <person name="Dumas B."/>
            <person name="Fan L."/>
            <person name="Gaulin E."/>
            <person name="Govers F."/>
            <person name="Grenville-Briggs L.J."/>
            <person name="Horner N.R."/>
            <person name="Levin J.Z."/>
            <person name="Mammella M."/>
            <person name="Meijer H.J."/>
            <person name="Morris P."/>
            <person name="Nusbaum C."/>
            <person name="Oome S."/>
            <person name="Phillips A.J."/>
            <person name="van Rooyen D."/>
            <person name="Rzeszutek E."/>
            <person name="Saraiva M."/>
            <person name="Secombes C.J."/>
            <person name="Seidl M.F."/>
            <person name="Snel B."/>
            <person name="Stassen J.H."/>
            <person name="Sykes S."/>
            <person name="Tripathy S."/>
            <person name="van den Berg H."/>
            <person name="Vega-Arreguin J.C."/>
            <person name="Wawra S."/>
            <person name="Young S.K."/>
            <person name="Zeng Q."/>
            <person name="Dieguez-Uribeondo J."/>
            <person name="Russ C."/>
            <person name="Tyler B.M."/>
            <person name="van West P."/>
        </authorList>
    </citation>
    <scope>NUCLEOTIDE SEQUENCE [LARGE SCALE GENOMIC DNA]</scope>
    <source>
        <strain evidence="2 3">CBS 223.65</strain>
    </source>
</reference>
<dbReference type="OrthoDB" id="68117at2759"/>
<proteinExistence type="predicted"/>
<keyword evidence="3" id="KW-1185">Reference proteome</keyword>
<sequence length="233" mass="26409">MMVLHTLKTSISHVTHIAEKGYAEYMVQAIDRRGAWVLCRRYSHFRELRNALRSIPLCTSCTSLVANNSITKRFPRRRLFSSNAQRTLDERCARLARFLDVVTLGVRVCGDASCMARDLVHSFLVMPHEEPGQGVLHPRRDSIPLLTESPASFANDELPVLDALPVLGYTKKDRPRAKLVVRPVEAPKVAMRTRIARLWQQRPVTKPFRSRTTMEVTLATIQEGHPDDTSPSL</sequence>
<dbReference type="SUPFAM" id="SSF64268">
    <property type="entry name" value="PX domain"/>
    <property type="match status" value="1"/>
</dbReference>
<dbReference type="Pfam" id="PF00787">
    <property type="entry name" value="PX"/>
    <property type="match status" value="1"/>
</dbReference>
<dbReference type="EMBL" id="KK583223">
    <property type="protein sequence ID" value="KDO26520.1"/>
    <property type="molecule type" value="Genomic_DNA"/>
</dbReference>
<accession>A0A067CBF9</accession>
<dbReference type="KEGG" id="spar:SPRG_07922"/>
<dbReference type="Proteomes" id="UP000030745">
    <property type="component" value="Unassembled WGS sequence"/>
</dbReference>
<dbReference type="OMA" id="VMPHEEP"/>
<dbReference type="GeneID" id="24130172"/>
<evidence type="ECO:0000313" key="3">
    <source>
        <dbReference type="Proteomes" id="UP000030745"/>
    </source>
</evidence>
<dbReference type="Gene3D" id="3.30.1520.10">
    <property type="entry name" value="Phox-like domain"/>
    <property type="match status" value="1"/>
</dbReference>
<dbReference type="AlphaFoldDB" id="A0A067CBF9"/>
<evidence type="ECO:0000259" key="1">
    <source>
        <dbReference type="PROSITE" id="PS50195"/>
    </source>
</evidence>
<dbReference type="RefSeq" id="XP_012202664.1">
    <property type="nucleotide sequence ID" value="XM_012347274.1"/>
</dbReference>
<evidence type="ECO:0000313" key="2">
    <source>
        <dbReference type="EMBL" id="KDO26520.1"/>
    </source>
</evidence>